<evidence type="ECO:0000313" key="2">
    <source>
        <dbReference type="EMBL" id="MEN3067165.1"/>
    </source>
</evidence>
<sequence length="194" mass="20296">MSPSTPASRPASFAALRRVLTLGLCLLAPLLCSGCAALAVSLAGAGAGAGFSHQINGTASRTFSAPMDKVASATQIAAKKLLLQVDEQVPLDKGQLTRARLSDMDLSLELESLSPTLTRVSVTARKNLFLLDGATAQEIVVQIERAMLSVESAPVELATREDALVPVQYSSPSSEPAPPSRKATPTSSKRKRTI</sequence>
<name>A0ABU9YTY6_9RHOO</name>
<protein>
    <submittedName>
        <fullName evidence="2">DUF3568 family protein</fullName>
    </submittedName>
</protein>
<dbReference type="EMBL" id="JBDIVE010000001">
    <property type="protein sequence ID" value="MEN3067165.1"/>
    <property type="molecule type" value="Genomic_DNA"/>
</dbReference>
<keyword evidence="3" id="KW-1185">Reference proteome</keyword>
<organism evidence="2 3">
    <name type="scientific">Uliginosibacterium sediminicola</name>
    <dbReference type="NCBI Taxonomy" id="2024550"/>
    <lineage>
        <taxon>Bacteria</taxon>
        <taxon>Pseudomonadati</taxon>
        <taxon>Pseudomonadota</taxon>
        <taxon>Betaproteobacteria</taxon>
        <taxon>Rhodocyclales</taxon>
        <taxon>Zoogloeaceae</taxon>
        <taxon>Uliginosibacterium</taxon>
    </lineage>
</organism>
<evidence type="ECO:0000256" key="1">
    <source>
        <dbReference type="SAM" id="MobiDB-lite"/>
    </source>
</evidence>
<proteinExistence type="predicted"/>
<evidence type="ECO:0000313" key="3">
    <source>
        <dbReference type="Proteomes" id="UP001410394"/>
    </source>
</evidence>
<feature type="region of interest" description="Disordered" evidence="1">
    <location>
        <begin position="166"/>
        <end position="194"/>
    </location>
</feature>
<comment type="caution">
    <text evidence="2">The sequence shown here is derived from an EMBL/GenBank/DDBJ whole genome shotgun (WGS) entry which is preliminary data.</text>
</comment>
<dbReference type="Pfam" id="PF12092">
    <property type="entry name" value="DUF3568"/>
    <property type="match status" value="1"/>
</dbReference>
<reference evidence="2 3" key="1">
    <citation type="journal article" date="2018" name="Int. J. Syst. Evol. Microbiol.">
        <title>Uliginosibacterium sediminicola sp. nov., isolated from freshwater sediment.</title>
        <authorList>
            <person name="Hwang W.M."/>
            <person name="Kim S.M."/>
            <person name="Kang K."/>
            <person name="Ahn T.Y."/>
        </authorList>
    </citation>
    <scope>NUCLEOTIDE SEQUENCE [LARGE SCALE GENOMIC DNA]</scope>
    <source>
        <strain evidence="2 3">M1-21</strain>
    </source>
</reference>
<dbReference type="RefSeq" id="WP_345917933.1">
    <property type="nucleotide sequence ID" value="NZ_JBDIVE010000001.1"/>
</dbReference>
<gene>
    <name evidence="2" type="ORF">ABDB84_01670</name>
</gene>
<dbReference type="InterPro" id="IPR021952">
    <property type="entry name" value="Flpp3-like"/>
</dbReference>
<dbReference type="Proteomes" id="UP001410394">
    <property type="component" value="Unassembled WGS sequence"/>
</dbReference>
<accession>A0ABU9YTY6</accession>